<evidence type="ECO:0000313" key="2">
    <source>
        <dbReference type="EMBL" id="TQS46064.1"/>
    </source>
</evidence>
<organism evidence="2 3">
    <name type="scientific">Cryptosporangium phraense</name>
    <dbReference type="NCBI Taxonomy" id="2593070"/>
    <lineage>
        <taxon>Bacteria</taxon>
        <taxon>Bacillati</taxon>
        <taxon>Actinomycetota</taxon>
        <taxon>Actinomycetes</taxon>
        <taxon>Cryptosporangiales</taxon>
        <taxon>Cryptosporangiaceae</taxon>
        <taxon>Cryptosporangium</taxon>
    </lineage>
</organism>
<feature type="transmembrane region" description="Helical" evidence="1">
    <location>
        <begin position="114"/>
        <end position="135"/>
    </location>
</feature>
<dbReference type="EMBL" id="VIRS01000003">
    <property type="protein sequence ID" value="TQS46064.1"/>
    <property type="molecule type" value="Genomic_DNA"/>
</dbReference>
<dbReference type="Pfam" id="PF13630">
    <property type="entry name" value="SdpI"/>
    <property type="match status" value="1"/>
</dbReference>
<evidence type="ECO:0008006" key="4">
    <source>
        <dbReference type="Google" id="ProtNLM"/>
    </source>
</evidence>
<dbReference type="InterPro" id="IPR025962">
    <property type="entry name" value="SdpI/YhfL"/>
</dbReference>
<evidence type="ECO:0000256" key="1">
    <source>
        <dbReference type="SAM" id="Phobius"/>
    </source>
</evidence>
<proteinExistence type="predicted"/>
<sequence>MDVGGRSSVVVWSWRPAGGREVGMSTTSAVAAGLVLAAAGALVWIVAGLGARRRLRRQGFVGIRLPVTMKSDDAWAAAHVAAAPMLRIGAAAAILGGLGGVVAGAVGAGTVAQGLFWVGTAGLVGWVIAATVPAVRAARREP</sequence>
<keyword evidence="1" id="KW-1133">Transmembrane helix</keyword>
<keyword evidence="1" id="KW-0812">Transmembrane</keyword>
<feature type="transmembrane region" description="Helical" evidence="1">
    <location>
        <begin position="88"/>
        <end position="108"/>
    </location>
</feature>
<reference evidence="2 3" key="1">
    <citation type="submission" date="2019-07" db="EMBL/GenBank/DDBJ databases">
        <title>Cryptosporangium phraense sp. nov., isolated from plant litter.</title>
        <authorList>
            <person name="Suriyachadkun C."/>
        </authorList>
    </citation>
    <scope>NUCLEOTIDE SEQUENCE [LARGE SCALE GENOMIC DNA]</scope>
    <source>
        <strain evidence="2 3">A-T 5661</strain>
    </source>
</reference>
<feature type="transmembrane region" description="Helical" evidence="1">
    <location>
        <begin position="29"/>
        <end position="51"/>
    </location>
</feature>
<evidence type="ECO:0000313" key="3">
    <source>
        <dbReference type="Proteomes" id="UP000317982"/>
    </source>
</evidence>
<keyword evidence="3" id="KW-1185">Reference proteome</keyword>
<dbReference type="InParanoid" id="A0A545AXL4"/>
<keyword evidence="1" id="KW-0472">Membrane</keyword>
<comment type="caution">
    <text evidence="2">The sequence shown here is derived from an EMBL/GenBank/DDBJ whole genome shotgun (WGS) entry which is preliminary data.</text>
</comment>
<protein>
    <recommendedName>
        <fullName evidence="4">SdpI family protein</fullName>
    </recommendedName>
</protein>
<name>A0A545AXL4_9ACTN</name>
<dbReference type="Proteomes" id="UP000317982">
    <property type="component" value="Unassembled WGS sequence"/>
</dbReference>
<dbReference type="AlphaFoldDB" id="A0A545AXL4"/>
<accession>A0A545AXL4</accession>
<gene>
    <name evidence="2" type="ORF">FL583_06150</name>
</gene>